<keyword evidence="1 3" id="KW-0496">Mitochondrion</keyword>
<keyword evidence="2 3" id="KW-0143">Chaperone</keyword>
<dbReference type="FunFam" id="1.10.150.250:FF:000004">
    <property type="entry name" value="Succinate dehydrogenase assembly factor 2, mitochondrial"/>
    <property type="match status" value="1"/>
</dbReference>
<dbReference type="GO" id="GO:0006121">
    <property type="term" value="P:mitochondrial electron transport, succinate to ubiquinone"/>
    <property type="evidence" value="ECO:0007669"/>
    <property type="project" value="UniProtKB-UniRule"/>
</dbReference>
<comment type="similarity">
    <text evidence="3">Belongs to the SDHAF2 family.</text>
</comment>
<evidence type="ECO:0000256" key="4">
    <source>
        <dbReference type="SAM" id="MobiDB-lite"/>
    </source>
</evidence>
<comment type="subunit">
    <text evidence="3">Interacts with the flavoprotein subunit within the SDH catalytic dimer.</text>
</comment>
<sequence length="181" mass="20905">MWRALHTAPALRQRQSGGGDDSSQRPPFADPFPLPFSPELDPLKKAEGVNLASESQRIDDFVVPIRVPNRLNEERPKKLARLQYQCRKRGTLETDLILSTFAVKELASLADAELDELDMLLDEPDWDIFYWCTDRKPVPERWQESFATEGRLGHRLRLHTRNDERTVRRFPQLSAEIKSPA</sequence>
<dbReference type="HAMAP" id="MF_03057">
    <property type="entry name" value="SDHAF2"/>
    <property type="match status" value="1"/>
</dbReference>
<evidence type="ECO:0000313" key="6">
    <source>
        <dbReference type="Proteomes" id="UP001214603"/>
    </source>
</evidence>
<evidence type="ECO:0000313" key="5">
    <source>
        <dbReference type="EMBL" id="WFD04260.1"/>
    </source>
</evidence>
<evidence type="ECO:0000256" key="3">
    <source>
        <dbReference type="HAMAP-Rule" id="MF_03057"/>
    </source>
</evidence>
<evidence type="ECO:0000256" key="1">
    <source>
        <dbReference type="ARBA" id="ARBA00023128"/>
    </source>
</evidence>
<dbReference type="PANTHER" id="PTHR12469:SF2">
    <property type="entry name" value="SUCCINATE DEHYDROGENASE ASSEMBLY FACTOR 2, MITOCHONDRIAL"/>
    <property type="match status" value="1"/>
</dbReference>
<proteinExistence type="inferred from homology"/>
<dbReference type="Pfam" id="PF03937">
    <property type="entry name" value="Sdh5"/>
    <property type="match status" value="1"/>
</dbReference>
<dbReference type="InterPro" id="IPR005631">
    <property type="entry name" value="SDH"/>
</dbReference>
<dbReference type="GO" id="GO:0034553">
    <property type="term" value="P:mitochondrial respiratory chain complex II assembly"/>
    <property type="evidence" value="ECO:0007669"/>
    <property type="project" value="TreeGrafter"/>
</dbReference>
<comment type="function">
    <text evidence="3">Plays an essential role in the assembly of succinate dehydrogenase (SDH), an enzyme complex (also referred to as respiratory complex II) that is a component of both the tricarboxylic acid (TCA) cycle and the mitochondrial electron transport chain, and which couples the oxidation of succinate to fumarate with the reduction of ubiquinone (coenzyme Q) to ubiquinol. Required for flavinylation (covalent attachment of FAD) of the flavoprotein subunit of the SDH catalytic dimer.</text>
</comment>
<dbReference type="PANTHER" id="PTHR12469">
    <property type="entry name" value="PROTEIN EMI5 HOMOLOG, MITOCHONDRIAL"/>
    <property type="match status" value="1"/>
</dbReference>
<reference evidence="5" key="1">
    <citation type="submission" date="2023-03" db="EMBL/GenBank/DDBJ databases">
        <title>Mating type loci evolution in Malassezia.</title>
        <authorList>
            <person name="Coelho M.A."/>
        </authorList>
    </citation>
    <scope>NUCLEOTIDE SEQUENCE</scope>
    <source>
        <strain evidence="5">CBS 7876</strain>
    </source>
</reference>
<dbReference type="Proteomes" id="UP001214603">
    <property type="component" value="Chromosome 7"/>
</dbReference>
<feature type="region of interest" description="Disordered" evidence="4">
    <location>
        <begin position="1"/>
        <end position="41"/>
    </location>
</feature>
<name>A0AAF0E2W8_9BASI</name>
<dbReference type="GO" id="GO:0005759">
    <property type="term" value="C:mitochondrial matrix"/>
    <property type="evidence" value="ECO:0007669"/>
    <property type="project" value="UniProtKB-SubCell"/>
</dbReference>
<dbReference type="GO" id="GO:0006099">
    <property type="term" value="P:tricarboxylic acid cycle"/>
    <property type="evidence" value="ECO:0007669"/>
    <property type="project" value="TreeGrafter"/>
</dbReference>
<dbReference type="Gene3D" id="1.10.150.250">
    <property type="entry name" value="Flavinator of succinate dehydrogenase"/>
    <property type="match status" value="1"/>
</dbReference>
<dbReference type="SUPFAM" id="SSF109910">
    <property type="entry name" value="YgfY-like"/>
    <property type="match status" value="1"/>
</dbReference>
<protein>
    <recommendedName>
        <fullName evidence="3">Succinate dehydrogenase assembly factor 2, mitochondrial</fullName>
        <shortName evidence="3">SDH assembly factor 2</shortName>
        <shortName evidence="3">SDHAF2</shortName>
    </recommendedName>
</protein>
<gene>
    <name evidence="5" type="primary">emi5</name>
    <name evidence="5" type="ORF">MOBT1_002965</name>
</gene>
<dbReference type="EMBL" id="CP119940">
    <property type="protein sequence ID" value="WFD04260.1"/>
    <property type="molecule type" value="Genomic_DNA"/>
</dbReference>
<keyword evidence="6" id="KW-1185">Reference proteome</keyword>
<dbReference type="InterPro" id="IPR036714">
    <property type="entry name" value="SDH_sf"/>
</dbReference>
<organism evidence="5 6">
    <name type="scientific">Malassezia obtusa</name>
    <dbReference type="NCBI Taxonomy" id="76774"/>
    <lineage>
        <taxon>Eukaryota</taxon>
        <taxon>Fungi</taxon>
        <taxon>Dikarya</taxon>
        <taxon>Basidiomycota</taxon>
        <taxon>Ustilaginomycotina</taxon>
        <taxon>Malasseziomycetes</taxon>
        <taxon>Malasseziales</taxon>
        <taxon>Malasseziaceae</taxon>
        <taxon>Malassezia</taxon>
    </lineage>
</organism>
<accession>A0AAF0E2W8</accession>
<dbReference type="InterPro" id="IPR028882">
    <property type="entry name" value="SDHAF2"/>
</dbReference>
<comment type="subcellular location">
    <subcellularLocation>
        <location evidence="3">Mitochondrion matrix</location>
    </subcellularLocation>
</comment>
<evidence type="ECO:0000256" key="2">
    <source>
        <dbReference type="ARBA" id="ARBA00023186"/>
    </source>
</evidence>
<dbReference type="AlphaFoldDB" id="A0AAF0E2W8"/>